<evidence type="ECO:0000313" key="5">
    <source>
        <dbReference type="Proteomes" id="UP000036987"/>
    </source>
</evidence>
<dbReference type="OMA" id="CYSATSI"/>
<dbReference type="PANTHER" id="PTHR11926:SF774">
    <property type="entry name" value="UDP-GLYCOSYLTRANSFERASE 85A1-RELATED"/>
    <property type="match status" value="1"/>
</dbReference>
<evidence type="ECO:0000256" key="3">
    <source>
        <dbReference type="ARBA" id="ARBA00022679"/>
    </source>
</evidence>
<dbReference type="FunFam" id="3.40.50.2000:FF:000065">
    <property type="entry name" value="Glycosyltransferase"/>
    <property type="match status" value="1"/>
</dbReference>
<evidence type="ECO:0000256" key="2">
    <source>
        <dbReference type="ARBA" id="ARBA00022676"/>
    </source>
</evidence>
<reference evidence="5" key="1">
    <citation type="journal article" date="2016" name="Nature">
        <title>The genome of the seagrass Zostera marina reveals angiosperm adaptation to the sea.</title>
        <authorList>
            <person name="Olsen J.L."/>
            <person name="Rouze P."/>
            <person name="Verhelst B."/>
            <person name="Lin Y.-C."/>
            <person name="Bayer T."/>
            <person name="Collen J."/>
            <person name="Dattolo E."/>
            <person name="De Paoli E."/>
            <person name="Dittami S."/>
            <person name="Maumus F."/>
            <person name="Michel G."/>
            <person name="Kersting A."/>
            <person name="Lauritano C."/>
            <person name="Lohaus R."/>
            <person name="Toepel M."/>
            <person name="Tonon T."/>
            <person name="Vanneste K."/>
            <person name="Amirebrahimi M."/>
            <person name="Brakel J."/>
            <person name="Bostroem C."/>
            <person name="Chovatia M."/>
            <person name="Grimwood J."/>
            <person name="Jenkins J.W."/>
            <person name="Jueterbock A."/>
            <person name="Mraz A."/>
            <person name="Stam W.T."/>
            <person name="Tice H."/>
            <person name="Bornberg-Bauer E."/>
            <person name="Green P.J."/>
            <person name="Pearson G.A."/>
            <person name="Procaccini G."/>
            <person name="Duarte C.M."/>
            <person name="Schmutz J."/>
            <person name="Reusch T.B.H."/>
            <person name="Van de Peer Y."/>
        </authorList>
    </citation>
    <scope>NUCLEOTIDE SEQUENCE [LARGE SCALE GENOMIC DNA]</scope>
    <source>
        <strain evidence="5">cv. Finnish</strain>
    </source>
</reference>
<dbReference type="PANTHER" id="PTHR11926">
    <property type="entry name" value="GLUCOSYL/GLUCURONOSYL TRANSFERASES"/>
    <property type="match status" value="1"/>
</dbReference>
<dbReference type="Pfam" id="PF00201">
    <property type="entry name" value="UDPGT"/>
    <property type="match status" value="1"/>
</dbReference>
<keyword evidence="5" id="KW-1185">Reference proteome</keyword>
<dbReference type="OrthoDB" id="5835829at2759"/>
<dbReference type="EMBL" id="LFYR01002091">
    <property type="protein sequence ID" value="KMZ57353.1"/>
    <property type="molecule type" value="Genomic_DNA"/>
</dbReference>
<evidence type="ECO:0000256" key="1">
    <source>
        <dbReference type="ARBA" id="ARBA00009995"/>
    </source>
</evidence>
<accession>A0A0K9NL59</accession>
<name>A0A0K9NL59_ZOSMR</name>
<sequence length="481" mass="53715">MESKPHVVIIPFPSEEHVDPMLKFAKILHAKGFYITFVHSEYNYQRLLNTRGPSSLDGLPDFRFETFLDGIPSPEIDRTKDLPSLLGSIMQNGLPAIRDVVVGLNNNTNVPPITYIVSDNVMSFTFYVAKEISVPLSYFWATSACGLLGNLHVKDVVEKGLSPLKDEADLVNGYLETRLDWIPGMNNVRLKDMSSFIRTTDANDFKLNLVINESKTCYSATSIIINTFQDLDSSVLEALSSLLPPVYEIGPLDLLYDKMIADKPSAIESMGANLSKEDPECLEWLDTKAPGSVVYVYVECISMMTNKQLTELAWGLCNSNKDFVWINISPEGDMMLFPEGFLEKTKERSMFSKWCSQNDVFNHPAIGGLVTNCYYNSISKSICGGVPMLCLPIFSEQMTNCRYSCVEWNVGLEIDSDVKRDEVTSLITELMDGEKGKDMRTNAKKLKAKAIAATQKGGSSFTKMNNLVDEFHKKGGSFKES</sequence>
<dbReference type="STRING" id="29655.A0A0K9NL59"/>
<dbReference type="AlphaFoldDB" id="A0A0K9NL59"/>
<proteinExistence type="inferred from homology"/>
<dbReference type="Proteomes" id="UP000036987">
    <property type="component" value="Unassembled WGS sequence"/>
</dbReference>
<comment type="similarity">
    <text evidence="1">Belongs to the UDP-glycosyltransferase family.</text>
</comment>
<dbReference type="SUPFAM" id="SSF53756">
    <property type="entry name" value="UDP-Glycosyltransferase/glycogen phosphorylase"/>
    <property type="match status" value="1"/>
</dbReference>
<comment type="caution">
    <text evidence="4">The sequence shown here is derived from an EMBL/GenBank/DDBJ whole genome shotgun (WGS) entry which is preliminary data.</text>
</comment>
<dbReference type="Gene3D" id="3.40.50.2000">
    <property type="entry name" value="Glycogen Phosphorylase B"/>
    <property type="match status" value="2"/>
</dbReference>
<protein>
    <submittedName>
        <fullName evidence="4">Flavonoid glucosyltransferase, family GT1</fullName>
    </submittedName>
</protein>
<gene>
    <name evidence="4" type="ORF">ZOSMA_87G01000</name>
</gene>
<dbReference type="CDD" id="cd03784">
    <property type="entry name" value="GT1_Gtf-like"/>
    <property type="match status" value="1"/>
</dbReference>
<dbReference type="GO" id="GO:0035251">
    <property type="term" value="F:UDP-glucosyltransferase activity"/>
    <property type="evidence" value="ECO:0000318"/>
    <property type="project" value="GO_Central"/>
</dbReference>
<dbReference type="InterPro" id="IPR002213">
    <property type="entry name" value="UDP_glucos_trans"/>
</dbReference>
<organism evidence="4 5">
    <name type="scientific">Zostera marina</name>
    <name type="common">Eelgrass</name>
    <dbReference type="NCBI Taxonomy" id="29655"/>
    <lineage>
        <taxon>Eukaryota</taxon>
        <taxon>Viridiplantae</taxon>
        <taxon>Streptophyta</taxon>
        <taxon>Embryophyta</taxon>
        <taxon>Tracheophyta</taxon>
        <taxon>Spermatophyta</taxon>
        <taxon>Magnoliopsida</taxon>
        <taxon>Liliopsida</taxon>
        <taxon>Zosteraceae</taxon>
        <taxon>Zostera</taxon>
    </lineage>
</organism>
<keyword evidence="2" id="KW-0328">Glycosyltransferase</keyword>
<evidence type="ECO:0000313" key="4">
    <source>
        <dbReference type="EMBL" id="KMZ57353.1"/>
    </source>
</evidence>
<keyword evidence="3 4" id="KW-0808">Transferase</keyword>